<evidence type="ECO:0000313" key="2">
    <source>
        <dbReference type="EMBL" id="MPC61410.1"/>
    </source>
</evidence>
<dbReference type="EMBL" id="VSRR010018516">
    <property type="protein sequence ID" value="MPC61410.1"/>
    <property type="molecule type" value="Genomic_DNA"/>
</dbReference>
<sequence>MDPAQRRLRYFLCPFGFIRFESTVVVQAAKIYRFILMSPGVVLCGYHRRGNWPVFLKKAQDSKLPGGMGSWTPEATRSVGR</sequence>
<keyword evidence="3" id="KW-1185">Reference proteome</keyword>
<feature type="region of interest" description="Disordered" evidence="1">
    <location>
        <begin position="61"/>
        <end position="81"/>
    </location>
</feature>
<evidence type="ECO:0000256" key="1">
    <source>
        <dbReference type="SAM" id="MobiDB-lite"/>
    </source>
</evidence>
<proteinExistence type="predicted"/>
<dbReference type="Proteomes" id="UP000324222">
    <property type="component" value="Unassembled WGS sequence"/>
</dbReference>
<evidence type="ECO:0000313" key="3">
    <source>
        <dbReference type="Proteomes" id="UP000324222"/>
    </source>
</evidence>
<gene>
    <name evidence="2" type="ORF">E2C01_055482</name>
</gene>
<comment type="caution">
    <text evidence="2">The sequence shown here is derived from an EMBL/GenBank/DDBJ whole genome shotgun (WGS) entry which is preliminary data.</text>
</comment>
<reference evidence="2 3" key="1">
    <citation type="submission" date="2019-05" db="EMBL/GenBank/DDBJ databases">
        <title>Another draft genome of Portunus trituberculatus and its Hox gene families provides insights of decapod evolution.</title>
        <authorList>
            <person name="Jeong J.-H."/>
            <person name="Song I."/>
            <person name="Kim S."/>
            <person name="Choi T."/>
            <person name="Kim D."/>
            <person name="Ryu S."/>
            <person name="Kim W."/>
        </authorList>
    </citation>
    <scope>NUCLEOTIDE SEQUENCE [LARGE SCALE GENOMIC DNA]</scope>
    <source>
        <tissue evidence="2">Muscle</tissue>
    </source>
</reference>
<accession>A0A5B7GMJ7</accession>
<name>A0A5B7GMJ7_PORTR</name>
<protein>
    <submittedName>
        <fullName evidence="2">Uncharacterized protein</fullName>
    </submittedName>
</protein>
<organism evidence="2 3">
    <name type="scientific">Portunus trituberculatus</name>
    <name type="common">Swimming crab</name>
    <name type="synonym">Neptunus trituberculatus</name>
    <dbReference type="NCBI Taxonomy" id="210409"/>
    <lineage>
        <taxon>Eukaryota</taxon>
        <taxon>Metazoa</taxon>
        <taxon>Ecdysozoa</taxon>
        <taxon>Arthropoda</taxon>
        <taxon>Crustacea</taxon>
        <taxon>Multicrustacea</taxon>
        <taxon>Malacostraca</taxon>
        <taxon>Eumalacostraca</taxon>
        <taxon>Eucarida</taxon>
        <taxon>Decapoda</taxon>
        <taxon>Pleocyemata</taxon>
        <taxon>Brachyura</taxon>
        <taxon>Eubrachyura</taxon>
        <taxon>Portunoidea</taxon>
        <taxon>Portunidae</taxon>
        <taxon>Portuninae</taxon>
        <taxon>Portunus</taxon>
    </lineage>
</organism>
<dbReference type="AlphaFoldDB" id="A0A5B7GMJ7"/>